<protein>
    <submittedName>
        <fullName evidence="7">AraC family transcriptional regulator</fullName>
    </submittedName>
</protein>
<feature type="region of interest" description="Disordered" evidence="4">
    <location>
        <begin position="681"/>
        <end position="701"/>
    </location>
</feature>
<keyword evidence="5" id="KW-0812">Transmembrane</keyword>
<dbReference type="PANTHER" id="PTHR43280:SF2">
    <property type="entry name" value="HTH-TYPE TRANSCRIPTIONAL REGULATOR EXSA"/>
    <property type="match status" value="1"/>
</dbReference>
<keyword evidence="2" id="KW-0238">DNA-binding</keyword>
<dbReference type="EMBL" id="DWWU01000040">
    <property type="protein sequence ID" value="HJC16126.1"/>
    <property type="molecule type" value="Genomic_DNA"/>
</dbReference>
<dbReference type="InterPro" id="IPR020449">
    <property type="entry name" value="Tscrpt_reg_AraC-type_HTH"/>
</dbReference>
<dbReference type="Pfam" id="PF12833">
    <property type="entry name" value="HTH_18"/>
    <property type="match status" value="1"/>
</dbReference>
<keyword evidence="5" id="KW-1133">Transmembrane helix</keyword>
<comment type="caution">
    <text evidence="7">The sequence shown here is derived from an EMBL/GenBank/DDBJ whole genome shotgun (WGS) entry which is preliminary data.</text>
</comment>
<accession>A0A9D2NDQ3</accession>
<dbReference type="GO" id="GO:0043565">
    <property type="term" value="F:sequence-specific DNA binding"/>
    <property type="evidence" value="ECO:0007669"/>
    <property type="project" value="InterPro"/>
</dbReference>
<evidence type="ECO:0000256" key="1">
    <source>
        <dbReference type="ARBA" id="ARBA00023015"/>
    </source>
</evidence>
<evidence type="ECO:0000256" key="4">
    <source>
        <dbReference type="SAM" id="MobiDB-lite"/>
    </source>
</evidence>
<feature type="domain" description="HTH araC/xylS-type" evidence="6">
    <location>
        <begin position="583"/>
        <end position="681"/>
    </location>
</feature>
<feature type="transmembrane region" description="Helical" evidence="5">
    <location>
        <begin position="273"/>
        <end position="294"/>
    </location>
</feature>
<evidence type="ECO:0000259" key="6">
    <source>
        <dbReference type="PROSITE" id="PS01124"/>
    </source>
</evidence>
<keyword evidence="5" id="KW-0472">Membrane</keyword>
<evidence type="ECO:0000256" key="5">
    <source>
        <dbReference type="SAM" id="Phobius"/>
    </source>
</evidence>
<evidence type="ECO:0000256" key="2">
    <source>
        <dbReference type="ARBA" id="ARBA00023125"/>
    </source>
</evidence>
<dbReference type="PROSITE" id="PS01124">
    <property type="entry name" value="HTH_ARAC_FAMILY_2"/>
    <property type="match status" value="1"/>
</dbReference>
<dbReference type="Gene3D" id="1.10.10.60">
    <property type="entry name" value="Homeodomain-like"/>
    <property type="match status" value="1"/>
</dbReference>
<feature type="transmembrane region" description="Helical" evidence="5">
    <location>
        <begin position="15"/>
        <end position="36"/>
    </location>
</feature>
<dbReference type="InterPro" id="IPR009057">
    <property type="entry name" value="Homeodomain-like_sf"/>
</dbReference>
<keyword evidence="3" id="KW-0804">Transcription</keyword>
<keyword evidence="1" id="KW-0805">Transcription regulation</keyword>
<sequence length="701" mass="80677">MKLLKHCDSYKKNTVFLGMLLMIPVLVISVVNYLLLFEKSVRTMRQSFELESEQKLELLDTNLSPMFRLTDLRRTDERFQTHYLETKHFSDAFYEITRALQQDTVWTAFFDSVSYYNREQDKVYTYSSQKTSGEYFGWEEGKTGNYPDITLEACQEGKELLMQPGSQIRAFRAGHVAEAGGIIFAVPLEMGEGNLPRSFMIFTVSDKVMSNLWETAKGVSYTIFYNDAPIYRSGEKETADNEGKDGDICRTASLKTFFTMDREYMFQCIMPEIVTQTGTTFFILIISLQMLLYYTRKNYEPIREILKRFPQTEPKRNTLTAEFQYINFMLEDLTSSQEALKQENRNMKMEKGLYYLFSREKLEEHKTAEKCLKAGINQNRKRYVCLLAEQSCPFSTLREMFEVEEDSAGNENDLYSMEVSETKTLYLLGSDWTEDELKRTLERLQTQNEVSVSEVVDGIINIPYAYRSISEVPKTPDEVRKKEYPVLELQFLDSAVKNENLEKAKFAVSILNGNMKTYSSIVKGTILASAANVFWGQEANEILGRLGNLEEQEVDRLVGEWMEKRLGKSGQPARKKALTRNMHTILKYIEEHGASPDFTIKAMASDFGTSASNLGHQFKKSTGQTLSAFIEEWKMQKAEEMLQKGETVSEVSKKLGYLSTPAFTEAFKKYAGITPSRYRNYGKQEEEVLPGKEEHAPSDTK</sequence>
<proteinExistence type="predicted"/>
<dbReference type="PRINTS" id="PR00032">
    <property type="entry name" value="HTHARAC"/>
</dbReference>
<feature type="compositionally biased region" description="Basic and acidic residues" evidence="4">
    <location>
        <begin position="682"/>
        <end position="701"/>
    </location>
</feature>
<name>A0A9D2NDQ3_9FIRM</name>
<dbReference type="InterPro" id="IPR018060">
    <property type="entry name" value="HTH_AraC"/>
</dbReference>
<dbReference type="Proteomes" id="UP000823849">
    <property type="component" value="Unassembled WGS sequence"/>
</dbReference>
<dbReference type="SUPFAM" id="SSF46689">
    <property type="entry name" value="Homeodomain-like"/>
    <property type="match status" value="1"/>
</dbReference>
<gene>
    <name evidence="7" type="ORF">H9705_09995</name>
</gene>
<reference evidence="7" key="1">
    <citation type="journal article" date="2021" name="PeerJ">
        <title>Extensive microbial diversity within the chicken gut microbiome revealed by metagenomics and culture.</title>
        <authorList>
            <person name="Gilroy R."/>
            <person name="Ravi A."/>
            <person name="Getino M."/>
            <person name="Pursley I."/>
            <person name="Horton D.L."/>
            <person name="Alikhan N.F."/>
            <person name="Baker D."/>
            <person name="Gharbi K."/>
            <person name="Hall N."/>
            <person name="Watson M."/>
            <person name="Adriaenssens E.M."/>
            <person name="Foster-Nyarko E."/>
            <person name="Jarju S."/>
            <person name="Secka A."/>
            <person name="Antonio M."/>
            <person name="Oren A."/>
            <person name="Chaudhuri R.R."/>
            <person name="La Ragione R."/>
            <person name="Hildebrand F."/>
            <person name="Pallen M.J."/>
        </authorList>
    </citation>
    <scope>NUCLEOTIDE SEQUENCE</scope>
    <source>
        <strain evidence="7">CHK185-5351</strain>
    </source>
</reference>
<evidence type="ECO:0000313" key="8">
    <source>
        <dbReference type="Proteomes" id="UP000823849"/>
    </source>
</evidence>
<dbReference type="AlphaFoldDB" id="A0A9D2NDQ3"/>
<reference evidence="7" key="2">
    <citation type="submission" date="2021-04" db="EMBL/GenBank/DDBJ databases">
        <authorList>
            <person name="Gilroy R."/>
        </authorList>
    </citation>
    <scope>NUCLEOTIDE SEQUENCE</scope>
    <source>
        <strain evidence="7">CHK185-5351</strain>
    </source>
</reference>
<organism evidence="7 8">
    <name type="scientific">Candidatus Fusicatenibacter intestinigallinarum</name>
    <dbReference type="NCBI Taxonomy" id="2838598"/>
    <lineage>
        <taxon>Bacteria</taxon>
        <taxon>Bacillati</taxon>
        <taxon>Bacillota</taxon>
        <taxon>Clostridia</taxon>
        <taxon>Lachnospirales</taxon>
        <taxon>Lachnospiraceae</taxon>
        <taxon>Fusicatenibacter</taxon>
    </lineage>
</organism>
<dbReference type="SMART" id="SM00342">
    <property type="entry name" value="HTH_ARAC"/>
    <property type="match status" value="1"/>
</dbReference>
<dbReference type="GO" id="GO:0003700">
    <property type="term" value="F:DNA-binding transcription factor activity"/>
    <property type="evidence" value="ECO:0007669"/>
    <property type="project" value="InterPro"/>
</dbReference>
<dbReference type="PANTHER" id="PTHR43280">
    <property type="entry name" value="ARAC-FAMILY TRANSCRIPTIONAL REGULATOR"/>
    <property type="match status" value="1"/>
</dbReference>
<evidence type="ECO:0000313" key="7">
    <source>
        <dbReference type="EMBL" id="HJC16126.1"/>
    </source>
</evidence>
<evidence type="ECO:0000256" key="3">
    <source>
        <dbReference type="ARBA" id="ARBA00023163"/>
    </source>
</evidence>